<comment type="caution">
    <text evidence="4">The sequence shown here is derived from an EMBL/GenBank/DDBJ whole genome shotgun (WGS) entry which is preliminary data.</text>
</comment>
<gene>
    <name evidence="4" type="ORF">TCAL_02861</name>
</gene>
<feature type="compositionally biased region" description="Acidic residues" evidence="2">
    <location>
        <begin position="135"/>
        <end position="146"/>
    </location>
</feature>
<feature type="compositionally biased region" description="Polar residues" evidence="2">
    <location>
        <begin position="246"/>
        <end position="270"/>
    </location>
</feature>
<dbReference type="OMA" id="TNTRTEW"/>
<keyword evidence="5" id="KW-1185">Reference proteome</keyword>
<name>A0A553NZ26_TIGCA</name>
<feature type="compositionally biased region" description="Basic and acidic residues" evidence="2">
    <location>
        <begin position="368"/>
        <end position="389"/>
    </location>
</feature>
<dbReference type="PROSITE" id="PS50157">
    <property type="entry name" value="ZINC_FINGER_C2H2_2"/>
    <property type="match status" value="1"/>
</dbReference>
<feature type="compositionally biased region" description="Polar residues" evidence="2">
    <location>
        <begin position="433"/>
        <end position="450"/>
    </location>
</feature>
<sequence length="559" mass="61879">MAMISRSEGFANAFLAFLNPNQDIKDITEAPPISQKLSIPFNAEPPKPKRGKRKQKTADDLLDEDDIPVLNIIPNRQEGQESEVVDDPPPQEEIAYKTSKKRGAIQASKKTPSPRGRAKKTEEVEEETIESKGEDESDEEDESDVEEVTKELTDGSDFEVELKEAPNRRNVSTRRSARVTRKSFAHLLKDDDTDETDSDDIVEVPSSPIKGKGKPSSPIAKSQNDAKKQIHDAKNPKDAPKAKTALTKSKQTGRRQSLASKVGSSNQSNDSAEENTVKKEEESTQVLDGPAQNKTVIENTRGRKRKVDPTKENPQPQPISQAETDVRPRSVRARQPTRKVSMDLDDEPLAKSVRMSKSARKQNSLAKTPEKDVQELKKSTSKQSDDHKLQKSTPTLKIKPQAGLEIRKIEERTETPSKRERTLKVGESESKSPENSTGFQSQSSTSVTFPSKAQLADQLAENAAKDANLKSSSNVVAITCSRCAKSVATEQELMSHFNEVHRAEILKANQSKVKIKSMTKLHACPHCPYKTEWESSLGIHLKLSHGNAPKTSKTMTGDL</sequence>
<feature type="compositionally biased region" description="Basic and acidic residues" evidence="2">
    <location>
        <begin position="405"/>
        <end position="432"/>
    </location>
</feature>
<feature type="compositionally biased region" description="Acidic residues" evidence="2">
    <location>
        <begin position="191"/>
        <end position="202"/>
    </location>
</feature>
<protein>
    <recommendedName>
        <fullName evidence="3">C2H2-type domain-containing protein</fullName>
    </recommendedName>
</protein>
<evidence type="ECO:0000256" key="2">
    <source>
        <dbReference type="SAM" id="MobiDB-lite"/>
    </source>
</evidence>
<reference evidence="4 5" key="1">
    <citation type="journal article" date="2018" name="Nat. Ecol. Evol.">
        <title>Genomic signatures of mitonuclear coevolution across populations of Tigriopus californicus.</title>
        <authorList>
            <person name="Barreto F.S."/>
            <person name="Watson E.T."/>
            <person name="Lima T.G."/>
            <person name="Willett C.S."/>
            <person name="Edmands S."/>
            <person name="Li W."/>
            <person name="Burton R.S."/>
        </authorList>
    </citation>
    <scope>NUCLEOTIDE SEQUENCE [LARGE SCALE GENOMIC DNA]</scope>
    <source>
        <strain evidence="4 5">San Diego</strain>
    </source>
</reference>
<feature type="compositionally biased region" description="Basic residues" evidence="2">
    <location>
        <begin position="171"/>
        <end position="184"/>
    </location>
</feature>
<feature type="compositionally biased region" description="Low complexity" evidence="2">
    <location>
        <begin position="205"/>
        <end position="219"/>
    </location>
</feature>
<evidence type="ECO:0000313" key="4">
    <source>
        <dbReference type="EMBL" id="TRY70652.1"/>
    </source>
</evidence>
<feature type="domain" description="C2H2-type" evidence="3">
    <location>
        <begin position="478"/>
        <end position="504"/>
    </location>
</feature>
<keyword evidence="1" id="KW-0479">Metal-binding</keyword>
<proteinExistence type="predicted"/>
<evidence type="ECO:0000313" key="5">
    <source>
        <dbReference type="Proteomes" id="UP000318571"/>
    </source>
</evidence>
<dbReference type="AlphaFoldDB" id="A0A553NZ26"/>
<dbReference type="InterPro" id="IPR013087">
    <property type="entry name" value="Znf_C2H2_type"/>
</dbReference>
<dbReference type="Gene3D" id="3.30.160.60">
    <property type="entry name" value="Classic Zinc Finger"/>
    <property type="match status" value="1"/>
</dbReference>
<evidence type="ECO:0000259" key="3">
    <source>
        <dbReference type="PROSITE" id="PS50157"/>
    </source>
</evidence>
<evidence type="ECO:0000256" key="1">
    <source>
        <dbReference type="PROSITE-ProRule" id="PRU00042"/>
    </source>
</evidence>
<feature type="region of interest" description="Disordered" evidence="2">
    <location>
        <begin position="27"/>
        <end position="450"/>
    </location>
</feature>
<feature type="compositionally biased region" description="Polar residues" evidence="2">
    <location>
        <begin position="312"/>
        <end position="323"/>
    </location>
</feature>
<keyword evidence="1" id="KW-0862">Zinc</keyword>
<accession>A0A553NZ26</accession>
<dbReference type="EMBL" id="VCGU01000009">
    <property type="protein sequence ID" value="TRY70652.1"/>
    <property type="molecule type" value="Genomic_DNA"/>
</dbReference>
<dbReference type="PROSITE" id="PS00028">
    <property type="entry name" value="ZINC_FINGER_C2H2_1"/>
    <property type="match status" value="1"/>
</dbReference>
<dbReference type="SMART" id="SM00355">
    <property type="entry name" value="ZnF_C2H2"/>
    <property type="match status" value="2"/>
</dbReference>
<dbReference type="Proteomes" id="UP000318571">
    <property type="component" value="Chromosome 9"/>
</dbReference>
<organism evidence="4 5">
    <name type="scientific">Tigriopus californicus</name>
    <name type="common">Marine copepod</name>
    <dbReference type="NCBI Taxonomy" id="6832"/>
    <lineage>
        <taxon>Eukaryota</taxon>
        <taxon>Metazoa</taxon>
        <taxon>Ecdysozoa</taxon>
        <taxon>Arthropoda</taxon>
        <taxon>Crustacea</taxon>
        <taxon>Multicrustacea</taxon>
        <taxon>Hexanauplia</taxon>
        <taxon>Copepoda</taxon>
        <taxon>Harpacticoida</taxon>
        <taxon>Harpacticidae</taxon>
        <taxon>Tigriopus</taxon>
    </lineage>
</organism>
<feature type="compositionally biased region" description="Acidic residues" evidence="2">
    <location>
        <begin position="80"/>
        <end position="90"/>
    </location>
</feature>
<feature type="compositionally biased region" description="Basic and acidic residues" evidence="2">
    <location>
        <begin position="224"/>
        <end position="241"/>
    </location>
</feature>
<keyword evidence="1" id="KW-0863">Zinc-finger</keyword>
<dbReference type="GO" id="GO:0008270">
    <property type="term" value="F:zinc ion binding"/>
    <property type="evidence" value="ECO:0007669"/>
    <property type="project" value="UniProtKB-KW"/>
</dbReference>